<accession>A0ABM1E549</accession>
<dbReference type="PANTHER" id="PTHR46880:SF5">
    <property type="entry name" value="DUF4371 DOMAIN-CONTAINING PROTEIN"/>
    <property type="match status" value="1"/>
</dbReference>
<reference evidence="3" key="1">
    <citation type="submission" date="2025-08" db="UniProtKB">
        <authorList>
            <consortium name="RefSeq"/>
        </authorList>
    </citation>
    <scope>IDENTIFICATION</scope>
</reference>
<dbReference type="GeneID" id="106808916"/>
<protein>
    <submittedName>
        <fullName evidence="3">Zinc finger protein 862-like</fullName>
    </submittedName>
</protein>
<dbReference type="RefSeq" id="XP_014667320.1">
    <property type="nucleotide sequence ID" value="XM_014811834.1"/>
</dbReference>
<dbReference type="Proteomes" id="UP000695022">
    <property type="component" value="Unplaced"/>
</dbReference>
<name>A0ABM1E549_PRICU</name>
<dbReference type="PANTHER" id="PTHR46880">
    <property type="entry name" value="RAS-ASSOCIATING DOMAIN-CONTAINING PROTEIN"/>
    <property type="match status" value="1"/>
</dbReference>
<evidence type="ECO:0000256" key="1">
    <source>
        <dbReference type="SAM" id="MobiDB-lite"/>
    </source>
</evidence>
<evidence type="ECO:0000313" key="2">
    <source>
        <dbReference type="Proteomes" id="UP000695022"/>
    </source>
</evidence>
<sequence length="463" mass="51504">MRKQAEEAYRKLLQTAYIMACDGLPLSHFTTLVKVQRASGVNLIQGCDDSNKAREFVSFLADGIRDKLALIMASATAYSTLTDGSMARKTSSEKELVFVRLVRGGIPLYYCVALQDLSEYGDSTAENIKKAIDDAFIHKLNIPEASYVNCMSASTADGAAVNTGVYNGVLTRLSEERGWLITIHCVLHRLELSMKDVLKQQKKFVEVNDFMITLFYLFKQSGKIKRSFEDTAKALGLQVYKFPKVHGTRFVSHQRRGLDRLLKNWIVLGQTCENMIATGEVTRNYTYSPKLKGVLKRLQDCEFLAVAVLYKEVLDIVSKLSLKLQMSNLMVFDVQSEIERGISSLDTLTESLSGDALVALGLNDLLLYSSSNFSLIEEWDAPAQDIAVETGGRTRPVREATLVAPRAASPIETGNRDACSQWDDEDQVPLARLRSLPEQHDDELVDNRADGGGADAPDRYESQ</sequence>
<feature type="region of interest" description="Disordered" evidence="1">
    <location>
        <begin position="408"/>
        <end position="463"/>
    </location>
</feature>
<gene>
    <name evidence="3" type="primary">LOC106808916</name>
</gene>
<evidence type="ECO:0000313" key="3">
    <source>
        <dbReference type="RefSeq" id="XP_014667320.1"/>
    </source>
</evidence>
<organism evidence="2 3">
    <name type="scientific">Priapulus caudatus</name>
    <name type="common">Priapulid worm</name>
    <dbReference type="NCBI Taxonomy" id="37621"/>
    <lineage>
        <taxon>Eukaryota</taxon>
        <taxon>Metazoa</taxon>
        <taxon>Ecdysozoa</taxon>
        <taxon>Scalidophora</taxon>
        <taxon>Priapulida</taxon>
        <taxon>Priapulimorpha</taxon>
        <taxon>Priapulimorphida</taxon>
        <taxon>Priapulidae</taxon>
        <taxon>Priapulus</taxon>
    </lineage>
</organism>
<keyword evidence="2" id="KW-1185">Reference proteome</keyword>
<proteinExistence type="predicted"/>